<reference evidence="2 3" key="1">
    <citation type="submission" date="2021-05" db="EMBL/GenBank/DDBJ databases">
        <title>Kineosporia and Streptomyces sp. nov. two new marine actinobacteria isolated from Coral.</title>
        <authorList>
            <person name="Buangrab K."/>
            <person name="Sutthacheep M."/>
            <person name="Yeemin T."/>
            <person name="Harunari E."/>
            <person name="Igarashi Y."/>
            <person name="Kanchanasin P."/>
            <person name="Tanasupawat S."/>
            <person name="Phongsopitanun W."/>
        </authorList>
    </citation>
    <scope>NUCLEOTIDE SEQUENCE [LARGE SCALE GENOMIC DNA]</scope>
    <source>
        <strain evidence="2 3">J2-2</strain>
    </source>
</reference>
<comment type="caution">
    <text evidence="2">The sequence shown here is derived from an EMBL/GenBank/DDBJ whole genome shotgun (WGS) entry which is preliminary data.</text>
</comment>
<feature type="transmembrane region" description="Helical" evidence="1">
    <location>
        <begin position="6"/>
        <end position="27"/>
    </location>
</feature>
<dbReference type="Proteomes" id="UP001197247">
    <property type="component" value="Unassembled WGS sequence"/>
</dbReference>
<dbReference type="Pfam" id="PF06197">
    <property type="entry name" value="DUF998"/>
    <property type="match status" value="1"/>
</dbReference>
<dbReference type="RefSeq" id="WP_214159940.1">
    <property type="nucleotide sequence ID" value="NZ_JAHBAY010000017.1"/>
</dbReference>
<feature type="transmembrane region" description="Helical" evidence="1">
    <location>
        <begin position="192"/>
        <end position="211"/>
    </location>
</feature>
<organism evidence="2 3">
    <name type="scientific">Kineosporia corallincola</name>
    <dbReference type="NCBI Taxonomy" id="2835133"/>
    <lineage>
        <taxon>Bacteria</taxon>
        <taxon>Bacillati</taxon>
        <taxon>Actinomycetota</taxon>
        <taxon>Actinomycetes</taxon>
        <taxon>Kineosporiales</taxon>
        <taxon>Kineosporiaceae</taxon>
        <taxon>Kineosporia</taxon>
    </lineage>
</organism>
<feature type="transmembrane region" description="Helical" evidence="1">
    <location>
        <begin position="115"/>
        <end position="133"/>
    </location>
</feature>
<feature type="transmembrane region" description="Helical" evidence="1">
    <location>
        <begin position="85"/>
        <end position="103"/>
    </location>
</feature>
<feature type="transmembrane region" description="Helical" evidence="1">
    <location>
        <begin position="145"/>
        <end position="171"/>
    </location>
</feature>
<keyword evidence="1" id="KW-0472">Membrane</keyword>
<evidence type="ECO:0000313" key="2">
    <source>
        <dbReference type="EMBL" id="MBT0773398.1"/>
    </source>
</evidence>
<proteinExistence type="predicted"/>
<keyword evidence="1" id="KW-0812">Transmembrane</keyword>
<protein>
    <submittedName>
        <fullName evidence="2">DUF998 domain-containing protein</fullName>
    </submittedName>
</protein>
<evidence type="ECO:0000313" key="3">
    <source>
        <dbReference type="Proteomes" id="UP001197247"/>
    </source>
</evidence>
<gene>
    <name evidence="2" type="ORF">KIH74_30915</name>
</gene>
<keyword evidence="3" id="KW-1185">Reference proteome</keyword>
<feature type="transmembrane region" description="Helical" evidence="1">
    <location>
        <begin position="52"/>
        <end position="73"/>
    </location>
</feature>
<dbReference type="InterPro" id="IPR009339">
    <property type="entry name" value="DUF998"/>
</dbReference>
<dbReference type="EMBL" id="JAHBAY010000017">
    <property type="protein sequence ID" value="MBT0773398.1"/>
    <property type="molecule type" value="Genomic_DNA"/>
</dbReference>
<keyword evidence="1" id="KW-1133">Transmembrane helix</keyword>
<accession>A0ABS5TRH5</accession>
<sequence>MAESMTIALAGISLFGLLGYLGVMGYLHRSPTGYDPLRHAVSDYGVGPYRRWFTAAAAASSVGTYALAGGLAVTPGFPPLATEDLVYLLLIPLTRAGVALFPTDLEGDRATRSGRLHYLFAIAQFTLIYLAVADLTGDLGVIDPWSGFSGVLTGLRWVVTVSLVLLVLALLARRVPRLAPLTGLFGLWERGFLFGVQFWFVAVAVGLLAAGV</sequence>
<name>A0ABS5TRH5_9ACTN</name>
<evidence type="ECO:0000256" key="1">
    <source>
        <dbReference type="SAM" id="Phobius"/>
    </source>
</evidence>